<evidence type="ECO:0000313" key="1">
    <source>
        <dbReference type="EMBL" id="KAL0458070.1"/>
    </source>
</evidence>
<reference evidence="1" key="1">
    <citation type="submission" date="2020-06" db="EMBL/GenBank/DDBJ databases">
        <authorList>
            <person name="Li T."/>
            <person name="Hu X."/>
            <person name="Zhang T."/>
            <person name="Song X."/>
            <person name="Zhang H."/>
            <person name="Dai N."/>
            <person name="Sheng W."/>
            <person name="Hou X."/>
            <person name="Wei L."/>
        </authorList>
    </citation>
    <scope>NUCLEOTIDE SEQUENCE</scope>
    <source>
        <strain evidence="1">KEN1</strain>
        <tissue evidence="1">Leaf</tissue>
    </source>
</reference>
<dbReference type="EMBL" id="JACGWN010000002">
    <property type="protein sequence ID" value="KAL0458070.1"/>
    <property type="molecule type" value="Genomic_DNA"/>
</dbReference>
<protein>
    <recommendedName>
        <fullName evidence="2">Endonuclease/exonuclease/phosphatase</fullName>
    </recommendedName>
</protein>
<dbReference type="AlphaFoldDB" id="A0AAW2Y0B3"/>
<evidence type="ECO:0008006" key="2">
    <source>
        <dbReference type="Google" id="ProtNLM"/>
    </source>
</evidence>
<proteinExistence type="predicted"/>
<comment type="caution">
    <text evidence="1">The sequence shown here is derived from an EMBL/GenBank/DDBJ whole genome shotgun (WGS) entry which is preliminary data.</text>
</comment>
<gene>
    <name evidence="1" type="ORF">Slati_0434200</name>
</gene>
<organism evidence="1">
    <name type="scientific">Sesamum latifolium</name>
    <dbReference type="NCBI Taxonomy" id="2727402"/>
    <lineage>
        <taxon>Eukaryota</taxon>
        <taxon>Viridiplantae</taxon>
        <taxon>Streptophyta</taxon>
        <taxon>Embryophyta</taxon>
        <taxon>Tracheophyta</taxon>
        <taxon>Spermatophyta</taxon>
        <taxon>Magnoliopsida</taxon>
        <taxon>eudicotyledons</taxon>
        <taxon>Gunneridae</taxon>
        <taxon>Pentapetalae</taxon>
        <taxon>asterids</taxon>
        <taxon>lamiids</taxon>
        <taxon>Lamiales</taxon>
        <taxon>Pedaliaceae</taxon>
        <taxon>Sesamum</taxon>
    </lineage>
</organism>
<sequence>MVRAKLDRAVCDVSWANSFPSARVRHEHRAASDHGVLWVELQPSYEANVRR</sequence>
<accession>A0AAW2Y0B3</accession>
<name>A0AAW2Y0B3_9LAMI</name>
<reference evidence="1" key="2">
    <citation type="journal article" date="2024" name="Plant">
        <title>Genomic evolution and insights into agronomic trait innovations of Sesamum species.</title>
        <authorList>
            <person name="Miao H."/>
            <person name="Wang L."/>
            <person name="Qu L."/>
            <person name="Liu H."/>
            <person name="Sun Y."/>
            <person name="Le M."/>
            <person name="Wang Q."/>
            <person name="Wei S."/>
            <person name="Zheng Y."/>
            <person name="Lin W."/>
            <person name="Duan Y."/>
            <person name="Cao H."/>
            <person name="Xiong S."/>
            <person name="Wang X."/>
            <person name="Wei L."/>
            <person name="Li C."/>
            <person name="Ma Q."/>
            <person name="Ju M."/>
            <person name="Zhao R."/>
            <person name="Li G."/>
            <person name="Mu C."/>
            <person name="Tian Q."/>
            <person name="Mei H."/>
            <person name="Zhang T."/>
            <person name="Gao T."/>
            <person name="Zhang H."/>
        </authorList>
    </citation>
    <scope>NUCLEOTIDE SEQUENCE</scope>
    <source>
        <strain evidence="1">KEN1</strain>
    </source>
</reference>